<evidence type="ECO:0000313" key="2">
    <source>
        <dbReference type="EMBL" id="KAL0164427.1"/>
    </source>
</evidence>
<proteinExistence type="predicted"/>
<keyword evidence="3" id="KW-1185">Reference proteome</keyword>
<feature type="region of interest" description="Disordered" evidence="1">
    <location>
        <begin position="24"/>
        <end position="53"/>
    </location>
</feature>
<sequence length="71" mass="7794">TVCRSGQAAASDPRQCSFIWNREEKISPHPPPQIPQHAGPEEALQAGALRQGPDRHFGVKRVRIVVGEAEK</sequence>
<gene>
    <name evidence="2" type="ORF">M9458_040180</name>
</gene>
<dbReference type="AlphaFoldDB" id="A0ABD0NSP1"/>
<organism evidence="2 3">
    <name type="scientific">Cirrhinus mrigala</name>
    <name type="common">Mrigala</name>
    <dbReference type="NCBI Taxonomy" id="683832"/>
    <lineage>
        <taxon>Eukaryota</taxon>
        <taxon>Metazoa</taxon>
        <taxon>Chordata</taxon>
        <taxon>Craniata</taxon>
        <taxon>Vertebrata</taxon>
        <taxon>Euteleostomi</taxon>
        <taxon>Actinopterygii</taxon>
        <taxon>Neopterygii</taxon>
        <taxon>Teleostei</taxon>
        <taxon>Ostariophysi</taxon>
        <taxon>Cypriniformes</taxon>
        <taxon>Cyprinidae</taxon>
        <taxon>Labeoninae</taxon>
        <taxon>Labeonini</taxon>
        <taxon>Cirrhinus</taxon>
    </lineage>
</organism>
<evidence type="ECO:0000256" key="1">
    <source>
        <dbReference type="SAM" id="MobiDB-lite"/>
    </source>
</evidence>
<dbReference type="Proteomes" id="UP001529510">
    <property type="component" value="Unassembled WGS sequence"/>
</dbReference>
<protein>
    <submittedName>
        <fullName evidence="2">Uncharacterized protein</fullName>
    </submittedName>
</protein>
<comment type="caution">
    <text evidence="2">The sequence shown here is derived from an EMBL/GenBank/DDBJ whole genome shotgun (WGS) entry which is preliminary data.</text>
</comment>
<accession>A0ABD0NSP1</accession>
<reference evidence="2 3" key="1">
    <citation type="submission" date="2024-05" db="EMBL/GenBank/DDBJ databases">
        <title>Genome sequencing and assembly of Indian major carp, Cirrhinus mrigala (Hamilton, 1822).</title>
        <authorList>
            <person name="Mohindra V."/>
            <person name="Chowdhury L.M."/>
            <person name="Lal K."/>
            <person name="Jena J.K."/>
        </authorList>
    </citation>
    <scope>NUCLEOTIDE SEQUENCE [LARGE SCALE GENOMIC DNA]</scope>
    <source>
        <strain evidence="2">CM1030</strain>
        <tissue evidence="2">Blood</tissue>
    </source>
</reference>
<feature type="non-terminal residue" evidence="2">
    <location>
        <position position="71"/>
    </location>
</feature>
<feature type="non-terminal residue" evidence="2">
    <location>
        <position position="1"/>
    </location>
</feature>
<name>A0ABD0NSP1_CIRMR</name>
<evidence type="ECO:0000313" key="3">
    <source>
        <dbReference type="Proteomes" id="UP001529510"/>
    </source>
</evidence>
<dbReference type="EMBL" id="JAMKFB020000020">
    <property type="protein sequence ID" value="KAL0164427.1"/>
    <property type="molecule type" value="Genomic_DNA"/>
</dbReference>